<dbReference type="Pfam" id="PF00004">
    <property type="entry name" value="AAA"/>
    <property type="match status" value="1"/>
</dbReference>
<keyword evidence="3" id="KW-0547">Nucleotide-binding</keyword>
<dbReference type="Pfam" id="PF17871">
    <property type="entry name" value="AAA_lid_9"/>
    <property type="match status" value="1"/>
</dbReference>
<keyword evidence="2 6" id="KW-0677">Repeat</keyword>
<dbReference type="FunFam" id="3.40.50.300:FF:000010">
    <property type="entry name" value="Chaperone clpB 1, putative"/>
    <property type="match status" value="1"/>
</dbReference>
<dbReference type="PANTHER" id="PTHR11638">
    <property type="entry name" value="ATP-DEPENDENT CLP PROTEASE"/>
    <property type="match status" value="1"/>
</dbReference>
<dbReference type="Pfam" id="PF10431">
    <property type="entry name" value="ClpB_D2-small"/>
    <property type="match status" value="1"/>
</dbReference>
<dbReference type="EMBL" id="RSHK01000024">
    <property type="protein sequence ID" value="MIE71833.1"/>
    <property type="molecule type" value="Genomic_DNA"/>
</dbReference>
<evidence type="ECO:0000256" key="5">
    <source>
        <dbReference type="ARBA" id="ARBA00023186"/>
    </source>
</evidence>
<dbReference type="SMART" id="SM00382">
    <property type="entry name" value="AAA"/>
    <property type="match status" value="2"/>
</dbReference>
<dbReference type="InterPro" id="IPR027417">
    <property type="entry name" value="P-loop_NTPase"/>
</dbReference>
<evidence type="ECO:0000259" key="7">
    <source>
        <dbReference type="PROSITE" id="PS51903"/>
    </source>
</evidence>
<dbReference type="InterPro" id="IPR017729">
    <property type="entry name" value="ATPase_T6SS_ClpV1"/>
</dbReference>
<dbReference type="InterPro" id="IPR004176">
    <property type="entry name" value="Clp_R_N"/>
</dbReference>
<dbReference type="SUPFAM" id="SSF52540">
    <property type="entry name" value="P-loop containing nucleoside triphosphate hydrolases"/>
    <property type="match status" value="2"/>
</dbReference>
<dbReference type="GO" id="GO:0005737">
    <property type="term" value="C:cytoplasm"/>
    <property type="evidence" value="ECO:0007669"/>
    <property type="project" value="TreeGrafter"/>
</dbReference>
<dbReference type="SUPFAM" id="SSF81923">
    <property type="entry name" value="Double Clp-N motif"/>
    <property type="match status" value="1"/>
</dbReference>
<dbReference type="InterPro" id="IPR003959">
    <property type="entry name" value="ATPase_AAA_core"/>
</dbReference>
<proteinExistence type="inferred from homology"/>
<dbReference type="Pfam" id="PF07724">
    <property type="entry name" value="AAA_2"/>
    <property type="match status" value="1"/>
</dbReference>
<sequence>MENPAILLRRLNPYCARAMEGAASLCQTRAHAEILPEHWLLKLLEQGEGDITVIARRYEWDMDSIWQDLLGWLDNQPRSVRSRPRLSADIQKLMQEAWMLASLAGEESIRSVHLLMALTENQRLAHCDSLWPLLTLGQSQLDRLRPLLDAQSDERPEVQQDAELAQSHDGEVEFVGHQVGAEVKGGELSQALQSALDRFTLDVTARARDGKIDPVFGRDNEIRQMVDILSRRRKNNPILVGEPGVGKTALVEGLALRIAEGNIPDALKPVSVRTLDLGLLQAGAGVKGEFEQRLKNVIDAVQQSPVPVLLFIDEAHTIIGAGNQAGGADAANLLKPALARGELRTIAATTWSEYKQYFERDAALERRFQMVKVDEPDDDTACLMLRGLKSRYAEHHGVHISDEAVRAAVTLSRRYLTGRQLPDKAVDLLDTASARVRMSLDTVPEPLTRLKAQMTALEMEKQALMEDIAVGNNSHSERLAAIEQEEHGIVLQLDALETQYGEELKLTDVLLACRADISRQAEMADLKDQLSAVQQNNPLLGLDVDVRTVANVIADWTGVPLSSLMKDEQTELLSLEQNLGKRVVGQDAALNAIAKRLRASKTGLAPENGPQGVFLLTGPSGTGKTETALALADVLYGGEKSLITLNLSEYQEPHTVSQLKGSPPGYVGYGQGGILTEAVRKRPYSVVLLDEVEKAHRDVMNLFYQVFDRGFMRDGEGREIDFRNTVILMTSNLGSDPLMQLLDEQPEAGEGDLHELLRPILRDHFQPALLARFQTVIYRPLSEPAMRTIVEMKLAQVSRRLARHYGMKTDISESLYDALTAACLLPDTGARNIDSLLNQQILPVLSQQLLTHMAAGQKPQYLTLGWDDEEGIVLALDEGEIFHE</sequence>
<dbReference type="Proteomes" id="UP000885362">
    <property type="component" value="Unassembled WGS sequence"/>
</dbReference>
<keyword evidence="5" id="KW-0143">Chaperone</keyword>
<protein>
    <submittedName>
        <fullName evidence="8">Type VI secretion system ATPase TssH</fullName>
    </submittedName>
</protein>
<evidence type="ECO:0000256" key="1">
    <source>
        <dbReference type="ARBA" id="ARBA00008675"/>
    </source>
</evidence>
<dbReference type="SMART" id="SM01086">
    <property type="entry name" value="ClpB_D2-small"/>
    <property type="match status" value="1"/>
</dbReference>
<evidence type="ECO:0000256" key="2">
    <source>
        <dbReference type="ARBA" id="ARBA00022737"/>
    </source>
</evidence>
<dbReference type="Gene3D" id="3.40.50.300">
    <property type="entry name" value="P-loop containing nucleotide triphosphate hydrolases"/>
    <property type="match status" value="3"/>
</dbReference>
<keyword evidence="4" id="KW-0067">ATP-binding</keyword>
<dbReference type="CDD" id="cd00009">
    <property type="entry name" value="AAA"/>
    <property type="match status" value="1"/>
</dbReference>
<dbReference type="InterPro" id="IPR018368">
    <property type="entry name" value="ClpA/B_CS1"/>
</dbReference>
<dbReference type="InterPro" id="IPR036628">
    <property type="entry name" value="Clp_N_dom_sf"/>
</dbReference>
<dbReference type="Pfam" id="PF02861">
    <property type="entry name" value="Clp_N"/>
    <property type="match status" value="1"/>
</dbReference>
<dbReference type="PROSITE" id="PS51903">
    <property type="entry name" value="CLP_R"/>
    <property type="match status" value="1"/>
</dbReference>
<dbReference type="Gene3D" id="1.10.8.60">
    <property type="match status" value="1"/>
</dbReference>
<feature type="domain" description="Clp R" evidence="7">
    <location>
        <begin position="8"/>
        <end position="157"/>
    </location>
</feature>
<organism evidence="8">
    <name type="scientific">Salmonella diarizonae</name>
    <dbReference type="NCBI Taxonomy" id="59204"/>
    <lineage>
        <taxon>Bacteria</taxon>
        <taxon>Pseudomonadati</taxon>
        <taxon>Pseudomonadota</taxon>
        <taxon>Gammaproteobacteria</taxon>
        <taxon>Enterobacterales</taxon>
        <taxon>Enterobacteriaceae</taxon>
        <taxon>Salmonella</taxon>
    </lineage>
</organism>
<dbReference type="AlphaFoldDB" id="A0A6C8Y4J1"/>
<dbReference type="PANTHER" id="PTHR11638:SF181">
    <property type="entry name" value="ATPASE SUBUNIT OF ATP-DEPENDENT PROTEASE"/>
    <property type="match status" value="1"/>
</dbReference>
<dbReference type="PRINTS" id="PR00300">
    <property type="entry name" value="CLPPROTEASEA"/>
</dbReference>
<dbReference type="InterPro" id="IPR001270">
    <property type="entry name" value="ClpA/B"/>
</dbReference>
<dbReference type="CDD" id="cd19499">
    <property type="entry name" value="RecA-like_ClpB_Hsp104-like"/>
    <property type="match status" value="1"/>
</dbReference>
<dbReference type="InterPro" id="IPR050130">
    <property type="entry name" value="ClpA_ClpB"/>
</dbReference>
<evidence type="ECO:0000256" key="6">
    <source>
        <dbReference type="PROSITE-ProRule" id="PRU01251"/>
    </source>
</evidence>
<dbReference type="InterPro" id="IPR041546">
    <property type="entry name" value="ClpA/ClpB_AAA_lid"/>
</dbReference>
<gene>
    <name evidence="8" type="primary">tssH</name>
    <name evidence="8" type="ORF">EL06_21030</name>
</gene>
<dbReference type="GO" id="GO:0016887">
    <property type="term" value="F:ATP hydrolysis activity"/>
    <property type="evidence" value="ECO:0007669"/>
    <property type="project" value="InterPro"/>
</dbReference>
<evidence type="ECO:0000256" key="3">
    <source>
        <dbReference type="ARBA" id="ARBA00022741"/>
    </source>
</evidence>
<dbReference type="NCBIfam" id="TIGR03345">
    <property type="entry name" value="VI_ClpV1"/>
    <property type="match status" value="1"/>
</dbReference>
<dbReference type="GO" id="GO:0034605">
    <property type="term" value="P:cellular response to heat"/>
    <property type="evidence" value="ECO:0007669"/>
    <property type="project" value="TreeGrafter"/>
</dbReference>
<dbReference type="Gene3D" id="1.10.1780.10">
    <property type="entry name" value="Clp, N-terminal domain"/>
    <property type="match status" value="1"/>
</dbReference>
<name>A0A6C8Y4J1_SALDZ</name>
<dbReference type="PROSITE" id="PS00870">
    <property type="entry name" value="CLPAB_1"/>
    <property type="match status" value="1"/>
</dbReference>
<accession>A0A6C8Y4J1</accession>
<dbReference type="InterPro" id="IPR019489">
    <property type="entry name" value="Clp_ATPase_C"/>
</dbReference>
<evidence type="ECO:0000313" key="8">
    <source>
        <dbReference type="EMBL" id="MIE71833.1"/>
    </source>
</evidence>
<dbReference type="FunFam" id="3.40.50.300:FF:000025">
    <property type="entry name" value="ATP-dependent Clp protease subunit"/>
    <property type="match status" value="1"/>
</dbReference>
<comment type="similarity">
    <text evidence="1">Belongs to the ClpA/ClpB family.</text>
</comment>
<evidence type="ECO:0000256" key="4">
    <source>
        <dbReference type="ARBA" id="ARBA00022840"/>
    </source>
</evidence>
<dbReference type="InterPro" id="IPR003593">
    <property type="entry name" value="AAA+_ATPase"/>
</dbReference>
<comment type="caution">
    <text evidence="8">The sequence shown here is derived from an EMBL/GenBank/DDBJ whole genome shotgun (WGS) entry which is preliminary data.</text>
</comment>
<dbReference type="GO" id="GO:0005524">
    <property type="term" value="F:ATP binding"/>
    <property type="evidence" value="ECO:0007669"/>
    <property type="project" value="UniProtKB-KW"/>
</dbReference>
<reference evidence="8" key="1">
    <citation type="submission" date="2018-08" db="EMBL/GenBank/DDBJ databases">
        <authorList>
            <consortium name="GenomeTrakr network: Whole genome sequencing for foodborne pathogen traceback"/>
        </authorList>
    </citation>
    <scope>NUCLEOTIDE SEQUENCE [LARGE SCALE GENOMIC DNA]</scope>
    <source>
        <strain evidence="8">FMA0132</strain>
    </source>
</reference>